<comment type="catalytic activity">
    <reaction evidence="8 9">
        <text>[[Fe-S] cluster scaffold protein carrying a second [4Fe-4S](2+) cluster] + N(6)-octanoyl-L-lysyl-[protein] + 2 oxidized [2Fe-2S]-[ferredoxin] + 2 S-adenosyl-L-methionine + 4 H(+) = [[Fe-S] cluster scaffold protein] + N(6)-[(R)-dihydrolipoyl]-L-lysyl-[protein] + 4 Fe(3+) + 2 hydrogen sulfide + 2 5'-deoxyadenosine + 2 L-methionine + 2 reduced [2Fe-2S]-[ferredoxin]</text>
        <dbReference type="Rhea" id="RHEA:16585"/>
        <dbReference type="Rhea" id="RHEA-COMP:9928"/>
        <dbReference type="Rhea" id="RHEA-COMP:10000"/>
        <dbReference type="Rhea" id="RHEA-COMP:10001"/>
        <dbReference type="Rhea" id="RHEA-COMP:10475"/>
        <dbReference type="Rhea" id="RHEA-COMP:14568"/>
        <dbReference type="Rhea" id="RHEA-COMP:14569"/>
        <dbReference type="ChEBI" id="CHEBI:15378"/>
        <dbReference type="ChEBI" id="CHEBI:17319"/>
        <dbReference type="ChEBI" id="CHEBI:29034"/>
        <dbReference type="ChEBI" id="CHEBI:29919"/>
        <dbReference type="ChEBI" id="CHEBI:33722"/>
        <dbReference type="ChEBI" id="CHEBI:33737"/>
        <dbReference type="ChEBI" id="CHEBI:33738"/>
        <dbReference type="ChEBI" id="CHEBI:57844"/>
        <dbReference type="ChEBI" id="CHEBI:59789"/>
        <dbReference type="ChEBI" id="CHEBI:78809"/>
        <dbReference type="ChEBI" id="CHEBI:83100"/>
        <dbReference type="EC" id="2.8.1.8"/>
    </reaction>
</comment>
<evidence type="ECO:0000259" key="10">
    <source>
        <dbReference type="PROSITE" id="PS51918"/>
    </source>
</evidence>
<dbReference type="AlphaFoldDB" id="A0A6A7K624"/>
<dbReference type="PIRSF" id="PIRSF005963">
    <property type="entry name" value="Lipoyl_synth"/>
    <property type="match status" value="1"/>
</dbReference>
<dbReference type="CDD" id="cd01335">
    <property type="entry name" value="Radical_SAM"/>
    <property type="match status" value="1"/>
</dbReference>
<name>A0A6A7K624_9FIRM</name>
<dbReference type="EMBL" id="WHNX01000004">
    <property type="protein sequence ID" value="MPW24825.1"/>
    <property type="molecule type" value="Genomic_DNA"/>
</dbReference>
<evidence type="ECO:0000256" key="7">
    <source>
        <dbReference type="ARBA" id="ARBA00023014"/>
    </source>
</evidence>
<dbReference type="NCBIfam" id="NF009544">
    <property type="entry name" value="PRK12928.1"/>
    <property type="match status" value="1"/>
</dbReference>
<dbReference type="SUPFAM" id="SSF102114">
    <property type="entry name" value="Radical SAM enzymes"/>
    <property type="match status" value="1"/>
</dbReference>
<feature type="binding site" evidence="9">
    <location>
        <position position="39"/>
    </location>
    <ligand>
        <name>[4Fe-4S] cluster</name>
        <dbReference type="ChEBI" id="CHEBI:49883"/>
        <label>1</label>
    </ligand>
</feature>
<dbReference type="RefSeq" id="WP_152801681.1">
    <property type="nucleotide sequence ID" value="NZ_WHNX01000004.1"/>
</dbReference>
<dbReference type="InterPro" id="IPR003698">
    <property type="entry name" value="Lipoyl_synth"/>
</dbReference>
<feature type="binding site" evidence="9">
    <location>
        <position position="60"/>
    </location>
    <ligand>
        <name>[4Fe-4S] cluster</name>
        <dbReference type="ChEBI" id="CHEBI:49883"/>
        <label>2</label>
        <note>4Fe-4S-S-AdoMet</note>
    </ligand>
</feature>
<evidence type="ECO:0000256" key="2">
    <source>
        <dbReference type="ARBA" id="ARBA00022490"/>
    </source>
</evidence>
<dbReference type="InterPro" id="IPR013785">
    <property type="entry name" value="Aldolase_TIM"/>
</dbReference>
<feature type="binding site" evidence="9">
    <location>
        <position position="34"/>
    </location>
    <ligand>
        <name>[4Fe-4S] cluster</name>
        <dbReference type="ChEBI" id="CHEBI:49883"/>
        <label>1</label>
    </ligand>
</feature>
<feature type="binding site" evidence="9">
    <location>
        <position position="67"/>
    </location>
    <ligand>
        <name>[4Fe-4S] cluster</name>
        <dbReference type="ChEBI" id="CHEBI:49883"/>
        <label>2</label>
        <note>4Fe-4S-S-AdoMet</note>
    </ligand>
</feature>
<dbReference type="NCBIfam" id="TIGR00510">
    <property type="entry name" value="lipA"/>
    <property type="match status" value="1"/>
</dbReference>
<dbReference type="HAMAP" id="MF_00206">
    <property type="entry name" value="Lipoyl_synth"/>
    <property type="match status" value="1"/>
</dbReference>
<keyword evidence="6 9" id="KW-0408">Iron</keyword>
<comment type="caution">
    <text evidence="11">The sequence shown here is derived from an EMBL/GenBank/DDBJ whole genome shotgun (WGS) entry which is preliminary data.</text>
</comment>
<dbReference type="Pfam" id="PF04055">
    <property type="entry name" value="Radical_SAM"/>
    <property type="match status" value="1"/>
</dbReference>
<comment type="subcellular location">
    <subcellularLocation>
        <location evidence="9">Cytoplasm</location>
    </subcellularLocation>
</comment>
<comment type="similarity">
    <text evidence="9">Belongs to the radical SAM superfamily. Lipoyl synthase family.</text>
</comment>
<dbReference type="GO" id="GO:0005737">
    <property type="term" value="C:cytoplasm"/>
    <property type="evidence" value="ECO:0007669"/>
    <property type="project" value="UniProtKB-SubCell"/>
</dbReference>
<dbReference type="SMART" id="SM00729">
    <property type="entry name" value="Elp3"/>
    <property type="match status" value="1"/>
</dbReference>
<evidence type="ECO:0000256" key="3">
    <source>
        <dbReference type="ARBA" id="ARBA00022679"/>
    </source>
</evidence>
<comment type="cofactor">
    <cofactor evidence="9">
        <name>[4Fe-4S] cluster</name>
        <dbReference type="ChEBI" id="CHEBI:49883"/>
    </cofactor>
    <text evidence="9">Binds 2 [4Fe-4S] clusters per subunit. One cluster is coordinated with 3 cysteines and an exchangeable S-adenosyl-L-methionine.</text>
</comment>
<dbReference type="SFLD" id="SFLDS00029">
    <property type="entry name" value="Radical_SAM"/>
    <property type="match status" value="1"/>
</dbReference>
<keyword evidence="2 9" id="KW-0963">Cytoplasm</keyword>
<accession>A0A6A7K624</accession>
<keyword evidence="1 9" id="KW-0004">4Fe-4S</keyword>
<proteinExistence type="inferred from homology"/>
<dbReference type="Gene3D" id="3.20.20.70">
    <property type="entry name" value="Aldolase class I"/>
    <property type="match status" value="1"/>
</dbReference>
<evidence type="ECO:0000256" key="4">
    <source>
        <dbReference type="ARBA" id="ARBA00022691"/>
    </source>
</evidence>
<dbReference type="PROSITE" id="PS51918">
    <property type="entry name" value="RADICAL_SAM"/>
    <property type="match status" value="1"/>
</dbReference>
<evidence type="ECO:0000313" key="12">
    <source>
        <dbReference type="Proteomes" id="UP000440004"/>
    </source>
</evidence>
<reference evidence="11 12" key="1">
    <citation type="submission" date="2019-10" db="EMBL/GenBank/DDBJ databases">
        <title>Alkalibaculum tamaniensis sp.nov., a new alkaliphilic acetogen, isolated on methoxylated aromatics from a mud volcano.</title>
        <authorList>
            <person name="Khomyakova M.A."/>
            <person name="Merkel A.Y."/>
            <person name="Bonch-Osmolovskaya E.A."/>
            <person name="Slobodkin A.I."/>
        </authorList>
    </citation>
    <scope>NUCLEOTIDE SEQUENCE [LARGE SCALE GENOMIC DNA]</scope>
    <source>
        <strain evidence="11 12">M08DMB</strain>
    </source>
</reference>
<dbReference type="SFLD" id="SFLDF00271">
    <property type="entry name" value="lipoyl_synthase"/>
    <property type="match status" value="1"/>
</dbReference>
<evidence type="ECO:0000256" key="9">
    <source>
        <dbReference type="HAMAP-Rule" id="MF_00206"/>
    </source>
</evidence>
<keyword evidence="5 9" id="KW-0479">Metal-binding</keyword>
<dbReference type="PANTHER" id="PTHR10949:SF0">
    <property type="entry name" value="LIPOYL SYNTHASE, MITOCHONDRIAL"/>
    <property type="match status" value="1"/>
</dbReference>
<sequence length="287" mass="32674">MDEKRPDWLKIKVNVSKSQEVTDMLRSLSLNTVCEQANCPNKVECFTKKTATFMILGNNCTRNCTFCNVEKLTPSLIDIEEPKKIALAIKDMSMKHVVITSVTRDDLDDGGSSHFAKVIDEIRKYNSSVTVEVLIPDFQGDEKSLLNVINQKPEIINHNVETVPRLYSEVRPMAIYQRSLELLDRVKKHDKSIITKSGIMLGLGEEHYEVIRIFQDLRDVNCDVLTIGQYLAPSKTHHPVIDYIHPNAFDEYKAEALELGFKYVASSPFVRSSYNAFEAMNILNETL</sequence>
<dbReference type="EC" id="2.8.1.8" evidence="9"/>
<organism evidence="11 12">
    <name type="scientific">Alkalibaculum sporogenes</name>
    <dbReference type="NCBI Taxonomy" id="2655001"/>
    <lineage>
        <taxon>Bacteria</taxon>
        <taxon>Bacillati</taxon>
        <taxon>Bacillota</taxon>
        <taxon>Clostridia</taxon>
        <taxon>Eubacteriales</taxon>
        <taxon>Eubacteriaceae</taxon>
        <taxon>Alkalibaculum</taxon>
    </lineage>
</organism>
<evidence type="ECO:0000256" key="6">
    <source>
        <dbReference type="ARBA" id="ARBA00023004"/>
    </source>
</evidence>
<comment type="pathway">
    <text evidence="9">Protein modification; protein lipoylation via endogenous pathway; protein N(6)-(lipoyl)lysine from octanoyl-[acyl-carrier-protein]: step 2/2.</text>
</comment>
<keyword evidence="7 9" id="KW-0411">Iron-sulfur</keyword>
<evidence type="ECO:0000313" key="11">
    <source>
        <dbReference type="EMBL" id="MPW24825.1"/>
    </source>
</evidence>
<dbReference type="FunFam" id="3.20.20.70:FF:000040">
    <property type="entry name" value="Lipoyl synthase"/>
    <property type="match status" value="1"/>
</dbReference>
<dbReference type="Proteomes" id="UP000440004">
    <property type="component" value="Unassembled WGS sequence"/>
</dbReference>
<gene>
    <name evidence="9 11" type="primary">lipA</name>
    <name evidence="11" type="ORF">GC105_03345</name>
</gene>
<dbReference type="GO" id="GO:0009249">
    <property type="term" value="P:protein lipoylation"/>
    <property type="evidence" value="ECO:0007669"/>
    <property type="project" value="UniProtKB-UniRule"/>
</dbReference>
<dbReference type="InterPro" id="IPR058240">
    <property type="entry name" value="rSAM_sf"/>
</dbReference>
<feature type="binding site" evidence="9">
    <location>
        <position position="273"/>
    </location>
    <ligand>
        <name>[4Fe-4S] cluster</name>
        <dbReference type="ChEBI" id="CHEBI:49883"/>
        <label>1</label>
    </ligand>
</feature>
<dbReference type="NCBIfam" id="NF004019">
    <property type="entry name" value="PRK05481.1"/>
    <property type="match status" value="1"/>
</dbReference>
<feature type="binding site" evidence="9">
    <location>
        <position position="45"/>
    </location>
    <ligand>
        <name>[4Fe-4S] cluster</name>
        <dbReference type="ChEBI" id="CHEBI:49883"/>
        <label>1</label>
    </ligand>
</feature>
<dbReference type="InterPro" id="IPR007197">
    <property type="entry name" value="rSAM"/>
</dbReference>
<evidence type="ECO:0000256" key="5">
    <source>
        <dbReference type="ARBA" id="ARBA00022723"/>
    </source>
</evidence>
<feature type="domain" description="Radical SAM core" evidence="10">
    <location>
        <begin position="46"/>
        <end position="262"/>
    </location>
</feature>
<dbReference type="UniPathway" id="UPA00538">
    <property type="reaction ID" value="UER00593"/>
</dbReference>
<keyword evidence="12" id="KW-1185">Reference proteome</keyword>
<dbReference type="PANTHER" id="PTHR10949">
    <property type="entry name" value="LIPOYL SYNTHASE"/>
    <property type="match status" value="1"/>
</dbReference>
<dbReference type="GO" id="GO:0046872">
    <property type="term" value="F:metal ion binding"/>
    <property type="evidence" value="ECO:0007669"/>
    <property type="project" value="UniProtKB-KW"/>
</dbReference>
<feature type="binding site" evidence="9">
    <location>
        <position position="64"/>
    </location>
    <ligand>
        <name>[4Fe-4S] cluster</name>
        <dbReference type="ChEBI" id="CHEBI:49883"/>
        <label>2</label>
        <note>4Fe-4S-S-AdoMet</note>
    </ligand>
</feature>
<comment type="function">
    <text evidence="9">Catalyzes the radical-mediated insertion of two sulfur atoms into the C-6 and C-8 positions of the octanoyl moiety bound to the lipoyl domains of lipoate-dependent enzymes, thereby converting the octanoylated domains into lipoylated derivatives.</text>
</comment>
<dbReference type="GO" id="GO:0016992">
    <property type="term" value="F:lipoate synthase activity"/>
    <property type="evidence" value="ECO:0007669"/>
    <property type="project" value="UniProtKB-UniRule"/>
</dbReference>
<keyword evidence="3 9" id="KW-0808">Transferase</keyword>
<protein>
    <recommendedName>
        <fullName evidence="9">Lipoyl synthase</fullName>
        <ecNumber evidence="9">2.8.1.8</ecNumber>
    </recommendedName>
    <alternativeName>
        <fullName evidence="9">Lip-syn</fullName>
        <shortName evidence="9">LS</shortName>
    </alternativeName>
    <alternativeName>
        <fullName evidence="9">Lipoate synthase</fullName>
    </alternativeName>
    <alternativeName>
        <fullName evidence="9">Lipoic acid synthase</fullName>
    </alternativeName>
    <alternativeName>
        <fullName evidence="9">Sulfur insertion protein LipA</fullName>
    </alternativeName>
</protein>
<dbReference type="SFLD" id="SFLDG01058">
    <property type="entry name" value="lipoyl_synthase_like"/>
    <property type="match status" value="1"/>
</dbReference>
<dbReference type="InterPro" id="IPR006638">
    <property type="entry name" value="Elp3/MiaA/NifB-like_rSAM"/>
</dbReference>
<keyword evidence="4 9" id="KW-0949">S-adenosyl-L-methionine</keyword>
<evidence type="ECO:0000256" key="8">
    <source>
        <dbReference type="ARBA" id="ARBA00047326"/>
    </source>
</evidence>
<dbReference type="GO" id="GO:0051539">
    <property type="term" value="F:4 iron, 4 sulfur cluster binding"/>
    <property type="evidence" value="ECO:0007669"/>
    <property type="project" value="UniProtKB-UniRule"/>
</dbReference>
<evidence type="ECO:0000256" key="1">
    <source>
        <dbReference type="ARBA" id="ARBA00022485"/>
    </source>
</evidence>